<gene>
    <name evidence="1" type="ORF">SAMN05660662_0145</name>
</gene>
<dbReference type="STRING" id="1550231.SAMN05660662_0145"/>
<accession>A0A1G7R2C8</accession>
<dbReference type="AlphaFoldDB" id="A0A1G7R2C8"/>
<evidence type="ECO:0000313" key="2">
    <source>
        <dbReference type="Proteomes" id="UP000199406"/>
    </source>
</evidence>
<proteinExistence type="predicted"/>
<reference evidence="2" key="1">
    <citation type="submission" date="2016-10" db="EMBL/GenBank/DDBJ databases">
        <authorList>
            <person name="Varghese N."/>
            <person name="Submissions S."/>
        </authorList>
    </citation>
    <scope>NUCLEOTIDE SEQUENCE [LARGE SCALE GENOMIC DNA]</scope>
    <source>
        <strain evidence="2">DSM 44268</strain>
    </source>
</reference>
<name>A0A1G7R2C8_9ACTN</name>
<evidence type="ECO:0000313" key="1">
    <source>
        <dbReference type="EMBL" id="SDG04888.1"/>
    </source>
</evidence>
<dbReference type="EMBL" id="FNBT01000010">
    <property type="protein sequence ID" value="SDG04888.1"/>
    <property type="molecule type" value="Genomic_DNA"/>
</dbReference>
<organism evidence="1 2">
    <name type="scientific">Blastococcus aurantiacus</name>
    <dbReference type="NCBI Taxonomy" id="1550231"/>
    <lineage>
        <taxon>Bacteria</taxon>
        <taxon>Bacillati</taxon>
        <taxon>Actinomycetota</taxon>
        <taxon>Actinomycetes</taxon>
        <taxon>Geodermatophilales</taxon>
        <taxon>Geodermatophilaceae</taxon>
        <taxon>Blastococcus</taxon>
    </lineage>
</organism>
<dbReference type="Proteomes" id="UP000199406">
    <property type="component" value="Unassembled WGS sequence"/>
</dbReference>
<keyword evidence="2" id="KW-1185">Reference proteome</keyword>
<protein>
    <submittedName>
        <fullName evidence="1">Uncharacterized protein</fullName>
    </submittedName>
</protein>
<sequence>MIAHRFRAPESGLAEVLRIVPELPSLVEHAVHRSNELQTGMMPEIADASLPDVFRAQLGQALVDAGVGGEECRFELGIRNSVQLRLGAAGDVVVRVLKKPRGACTPQPRSQARALEYHQESLFAEELPESDVVTVVWTWGMTRTGDIVQHLLMPQAGSDESDQNATAVWRIAVIDSAAALDDITAAEDIAVQDDLDEEFRLRTDDAREEDGDDPS</sequence>